<dbReference type="Proteomes" id="UP000256478">
    <property type="component" value="Unassembled WGS sequence"/>
</dbReference>
<dbReference type="EMBL" id="QUOU01000001">
    <property type="protein sequence ID" value="REL27683.1"/>
    <property type="molecule type" value="Genomic_DNA"/>
</dbReference>
<dbReference type="InterPro" id="IPR009211">
    <property type="entry name" value="TagJ"/>
</dbReference>
<dbReference type="AlphaFoldDB" id="A0A3E0TT89"/>
<dbReference type="InterPro" id="IPR011990">
    <property type="entry name" value="TPR-like_helical_dom_sf"/>
</dbReference>
<dbReference type="OrthoDB" id="5416084at2"/>
<proteinExistence type="predicted"/>
<accession>A0A3E0TT89</accession>
<name>A0A3E0TT89_9GAMM</name>
<protein>
    <submittedName>
        <fullName evidence="1">Virulence protein SciE type</fullName>
    </submittedName>
</protein>
<dbReference type="Gene3D" id="1.25.40.10">
    <property type="entry name" value="Tetratricopeptide repeat domain"/>
    <property type="match status" value="1"/>
</dbReference>
<evidence type="ECO:0000313" key="1">
    <source>
        <dbReference type="EMBL" id="REL27683.1"/>
    </source>
</evidence>
<gene>
    <name evidence="1" type="ORF">DXX93_14710</name>
</gene>
<dbReference type="SUPFAM" id="SSF144059">
    <property type="entry name" value="ImpE-like"/>
    <property type="match status" value="1"/>
</dbReference>
<reference evidence="1 2" key="1">
    <citation type="submission" date="2018-08" db="EMBL/GenBank/DDBJ databases">
        <title>Thalassotalea euphylliae genome.</title>
        <authorList>
            <person name="Summers S."/>
            <person name="Rice S.A."/>
            <person name="Freckelton M.L."/>
            <person name="Nedved B.T."/>
            <person name="Hadfield M.G."/>
        </authorList>
    </citation>
    <scope>NUCLEOTIDE SEQUENCE [LARGE SCALE GENOMIC DNA]</scope>
    <source>
        <strain evidence="1 2">H1</strain>
    </source>
</reference>
<sequence>MSYQALIKEHLRAGKLHECQTEVITRLKQSPDDIELRICLFQLFCLTAQLDRALDQLTTLAELSDQTLAMKNTYQSIIQAEQTRQQVFTGQQTVTIFGNSPAWCEHYVNALQHYCTNQLSQSQQAIAQGAEQAPAIAGKINGEPFQWLADADVRLGPILEIMINGKYYWLPQSSITQIKFEPIEDLRDLVWLPCHITLVGLGEMIAFIPTRYPNLNSHLGKEYSAENNQYLLAQVTDWQEPLPQFYIGNGLRTLLTDQGEYPVTQVTEITFEQHNSDQKSIEQET</sequence>
<dbReference type="PIRSF" id="PIRSF029288">
    <property type="entry name" value="SciE_ImpE"/>
    <property type="match status" value="1"/>
</dbReference>
<comment type="caution">
    <text evidence="1">The sequence shown here is derived from an EMBL/GenBank/DDBJ whole genome shotgun (WGS) entry which is preliminary data.</text>
</comment>
<evidence type="ECO:0000313" key="2">
    <source>
        <dbReference type="Proteomes" id="UP000256478"/>
    </source>
</evidence>
<organism evidence="1 2">
    <name type="scientific">Thalassotalea euphylliae</name>
    <dbReference type="NCBI Taxonomy" id="1655234"/>
    <lineage>
        <taxon>Bacteria</taxon>
        <taxon>Pseudomonadati</taxon>
        <taxon>Pseudomonadota</taxon>
        <taxon>Gammaproteobacteria</taxon>
        <taxon>Alteromonadales</taxon>
        <taxon>Colwelliaceae</taxon>
        <taxon>Thalassotalea</taxon>
    </lineage>
</organism>
<dbReference type="RefSeq" id="WP_116008753.1">
    <property type="nucleotide sequence ID" value="NZ_QUOU01000001.1"/>
</dbReference>
<dbReference type="Pfam" id="PF07024">
    <property type="entry name" value="ImpE"/>
    <property type="match status" value="1"/>
</dbReference>